<dbReference type="KEGG" id="bana:BARAN1_0132"/>
<protein>
    <submittedName>
        <fullName evidence="2">Uncharacterized protein</fullName>
    </submittedName>
</protein>
<evidence type="ECO:0000313" key="2">
    <source>
        <dbReference type="EMBL" id="SQD92157.1"/>
    </source>
</evidence>
<gene>
    <name evidence="2" type="ORF">BARAN1_0132</name>
</gene>
<proteinExistence type="predicted"/>
<evidence type="ECO:0000256" key="1">
    <source>
        <dbReference type="SAM" id="MobiDB-lite"/>
    </source>
</evidence>
<dbReference type="Proteomes" id="UP000249818">
    <property type="component" value="Chromosome BARAN1"/>
</dbReference>
<reference evidence="3" key="1">
    <citation type="submission" date="2018-05" db="EMBL/GenBank/DDBJ databases">
        <authorList>
            <person name="Hao L."/>
        </authorList>
    </citation>
    <scope>NUCLEOTIDE SEQUENCE [LARGE SCALE GENOMIC DNA]</scope>
</reference>
<dbReference type="AlphaFoldDB" id="A0A2X3K4G2"/>
<accession>A0A2X3K4G2</accession>
<dbReference type="EMBL" id="LS483254">
    <property type="protein sequence ID" value="SQD92157.1"/>
    <property type="molecule type" value="Genomic_DNA"/>
</dbReference>
<feature type="region of interest" description="Disordered" evidence="1">
    <location>
        <begin position="106"/>
        <end position="126"/>
    </location>
</feature>
<sequence>MGTDQWSRPITLGVQSCSSSGNSVEGLADMYRWVCEIDKLTPTGKLMRKRYRVFREGNLRYKPQEARVVNVVTLTGSHDLRVIEVDVDHPAVCKAMSAALFRSHPLKLDPEPPGGHTKTVPTSSSRSSPYLAVCVTGSYFWVDTPRGPTTISTLTTCTKAAGRGNHLSGQIPANDQISLVAPGPRLLTSAFRDSMPEGANARHPLKKLLEILVDDSRNLIRPAGKGAGLLASSPLFLLFHKFSSDFVDLLSNEGMDGLDEFVVGVQPHGATQIKGGYR</sequence>
<keyword evidence="3" id="KW-1185">Reference proteome</keyword>
<organism evidence="2 3">
    <name type="scientific">Candidatus Bipolaricaulis anaerobius</name>
    <dbReference type="NCBI Taxonomy" id="2026885"/>
    <lineage>
        <taxon>Bacteria</taxon>
        <taxon>Candidatus Bipolaricaulota</taxon>
        <taxon>Candidatus Bipolaricaulia</taxon>
        <taxon>Candidatus Bipolaricaulales</taxon>
        <taxon>Candidatus Bipolaricaulaceae</taxon>
        <taxon>Candidatus Bipolaricaulis</taxon>
    </lineage>
</organism>
<evidence type="ECO:0000313" key="3">
    <source>
        <dbReference type="Proteomes" id="UP000249818"/>
    </source>
</evidence>
<name>A0A2X3K4G2_9BACT</name>